<sequence length="477" mass="51853">MAVIALFVIITIAKAIMVVPQAQSAVIERLGRFRTVASPGLNFLVPFLDKVRARIDLREQVVSFPPQPVITEDNLTVSIDTVVYFQVTDSRAAVYEISNYIVGVEQLTTTTLRNVVGGMTLEQALTSRDQINSQLRGVLDEATGRWGIRVARVELKAIDPPPSIQDSMEKQMRADREKRAMILNAEGQREASIKTAEGQKQSQILAAEGQKQATIMQAEADRQSRILRAQGERAARYLQAQGQAKAIEKVFGAVKAGRPTPEVLAYQYLQTLPQMAQGDANKVWMVPSDFGKALENFARAFGKQGEDGVFRYEPPKEEIAAPSVVDDDEVAAWFDTSTDPRIAEAVRAAEAVARKEVPAPGVSTTPPPVPPAADVLRGRPTPAEPPATPPEPPAPEQALQEPPSTERLDPPQAQHQPQHPAPPQQPPAPPQQHLPHRQPGSHYGTPPATPPMSPYPSQQPPQGPPQGPPSGPQPPQR</sequence>
<comment type="similarity">
    <text evidence="2">Belongs to the band 7/mec-2 family.</text>
</comment>
<evidence type="ECO:0000313" key="8">
    <source>
        <dbReference type="EMBL" id="GLY66690.1"/>
    </source>
</evidence>
<dbReference type="InterPro" id="IPR018080">
    <property type="entry name" value="Band_7/stomatin-like_CS"/>
</dbReference>
<dbReference type="Gene3D" id="3.30.479.30">
    <property type="entry name" value="Band 7 domain"/>
    <property type="match status" value="1"/>
</dbReference>
<feature type="compositionally biased region" description="Pro residues" evidence="6">
    <location>
        <begin position="419"/>
        <end position="432"/>
    </location>
</feature>
<keyword evidence="5" id="KW-0472">Membrane</keyword>
<dbReference type="PRINTS" id="PR00721">
    <property type="entry name" value="STOMATIN"/>
</dbReference>
<dbReference type="FunFam" id="3.30.479.30:FF:000004">
    <property type="entry name" value="Putative membrane protease family, stomatin"/>
    <property type="match status" value="1"/>
</dbReference>
<evidence type="ECO:0000256" key="5">
    <source>
        <dbReference type="ARBA" id="ARBA00023136"/>
    </source>
</evidence>
<dbReference type="CDD" id="cd08829">
    <property type="entry name" value="SPFH_paraslipin"/>
    <property type="match status" value="1"/>
</dbReference>
<dbReference type="InterPro" id="IPR050710">
    <property type="entry name" value="Band7/mec-2_domain"/>
</dbReference>
<feature type="compositionally biased region" description="Pro residues" evidence="6">
    <location>
        <begin position="447"/>
        <end position="477"/>
    </location>
</feature>
<dbReference type="PANTHER" id="PTHR43327">
    <property type="entry name" value="STOMATIN-LIKE PROTEIN 2, MITOCHONDRIAL"/>
    <property type="match status" value="1"/>
</dbReference>
<gene>
    <name evidence="8" type="ORF">Atai01_33090</name>
</gene>
<comment type="caution">
    <text evidence="8">The sequence shown here is derived from an EMBL/GenBank/DDBJ whole genome shotgun (WGS) entry which is preliminary data.</text>
</comment>
<dbReference type="GO" id="GO:0005886">
    <property type="term" value="C:plasma membrane"/>
    <property type="evidence" value="ECO:0007669"/>
    <property type="project" value="UniProtKB-ARBA"/>
</dbReference>
<dbReference type="InterPro" id="IPR001107">
    <property type="entry name" value="Band_7"/>
</dbReference>
<evidence type="ECO:0000256" key="3">
    <source>
        <dbReference type="ARBA" id="ARBA00022692"/>
    </source>
</evidence>
<dbReference type="InterPro" id="IPR036013">
    <property type="entry name" value="Band_7/SPFH_dom_sf"/>
</dbReference>
<dbReference type="SMART" id="SM00244">
    <property type="entry name" value="PHB"/>
    <property type="match status" value="1"/>
</dbReference>
<feature type="compositionally biased region" description="Pro residues" evidence="6">
    <location>
        <begin position="382"/>
        <end position="395"/>
    </location>
</feature>
<name>A0A9W6R1J3_9PSEU</name>
<keyword evidence="9" id="KW-1185">Reference proteome</keyword>
<evidence type="ECO:0000256" key="6">
    <source>
        <dbReference type="SAM" id="MobiDB-lite"/>
    </source>
</evidence>
<proteinExistence type="inferred from homology"/>
<reference evidence="8" key="1">
    <citation type="submission" date="2023-03" db="EMBL/GenBank/DDBJ databases">
        <title>Amycolatopsis taiwanensis NBRC 103393.</title>
        <authorList>
            <person name="Ichikawa N."/>
            <person name="Sato H."/>
            <person name="Tonouchi N."/>
        </authorList>
    </citation>
    <scope>NUCLEOTIDE SEQUENCE</scope>
    <source>
        <strain evidence="8">NBRC 103393</strain>
    </source>
</reference>
<dbReference type="EMBL" id="BSTI01000006">
    <property type="protein sequence ID" value="GLY66690.1"/>
    <property type="molecule type" value="Genomic_DNA"/>
</dbReference>
<dbReference type="Pfam" id="PF01145">
    <property type="entry name" value="Band_7"/>
    <property type="match status" value="1"/>
</dbReference>
<protein>
    <submittedName>
        <fullName evidence="8">Paraslipin</fullName>
    </submittedName>
</protein>
<comment type="subcellular location">
    <subcellularLocation>
        <location evidence="1">Membrane</location>
        <topology evidence="1">Single-pass membrane protein</topology>
    </subcellularLocation>
</comment>
<evidence type="ECO:0000313" key="9">
    <source>
        <dbReference type="Proteomes" id="UP001165136"/>
    </source>
</evidence>
<dbReference type="PANTHER" id="PTHR43327:SF10">
    <property type="entry name" value="STOMATIN-LIKE PROTEIN 2, MITOCHONDRIAL"/>
    <property type="match status" value="1"/>
</dbReference>
<feature type="domain" description="Band 7" evidence="7">
    <location>
        <begin position="14"/>
        <end position="172"/>
    </location>
</feature>
<feature type="region of interest" description="Disordered" evidence="6">
    <location>
        <begin position="357"/>
        <end position="477"/>
    </location>
</feature>
<dbReference type="AlphaFoldDB" id="A0A9W6R1J3"/>
<keyword evidence="3" id="KW-0812">Transmembrane</keyword>
<organism evidence="8 9">
    <name type="scientific">Amycolatopsis taiwanensis</name>
    <dbReference type="NCBI Taxonomy" id="342230"/>
    <lineage>
        <taxon>Bacteria</taxon>
        <taxon>Bacillati</taxon>
        <taxon>Actinomycetota</taxon>
        <taxon>Actinomycetes</taxon>
        <taxon>Pseudonocardiales</taxon>
        <taxon>Pseudonocardiaceae</taxon>
        <taxon>Amycolatopsis</taxon>
    </lineage>
</organism>
<dbReference type="GO" id="GO:0098552">
    <property type="term" value="C:side of membrane"/>
    <property type="evidence" value="ECO:0007669"/>
    <property type="project" value="UniProtKB-ARBA"/>
</dbReference>
<dbReference type="Proteomes" id="UP001165136">
    <property type="component" value="Unassembled WGS sequence"/>
</dbReference>
<keyword evidence="4" id="KW-1133">Transmembrane helix</keyword>
<evidence type="ECO:0000259" key="7">
    <source>
        <dbReference type="SMART" id="SM00244"/>
    </source>
</evidence>
<evidence type="ECO:0000256" key="1">
    <source>
        <dbReference type="ARBA" id="ARBA00004167"/>
    </source>
</evidence>
<accession>A0A9W6R1J3</accession>
<dbReference type="PROSITE" id="PS01270">
    <property type="entry name" value="BAND_7"/>
    <property type="match status" value="1"/>
</dbReference>
<dbReference type="SUPFAM" id="SSF117892">
    <property type="entry name" value="Band 7/SPFH domain"/>
    <property type="match status" value="1"/>
</dbReference>
<evidence type="ECO:0000256" key="4">
    <source>
        <dbReference type="ARBA" id="ARBA00022989"/>
    </source>
</evidence>
<dbReference type="InterPro" id="IPR001972">
    <property type="entry name" value="Stomatin_HflK_fam"/>
</dbReference>
<evidence type="ECO:0000256" key="2">
    <source>
        <dbReference type="ARBA" id="ARBA00008164"/>
    </source>
</evidence>